<proteinExistence type="predicted"/>
<evidence type="ECO:0000313" key="3">
    <source>
        <dbReference type="Proteomes" id="UP000320231"/>
    </source>
</evidence>
<dbReference type="AlphaFoldDB" id="A0A455U9K0"/>
<evidence type="ECO:0000313" key="2">
    <source>
        <dbReference type="EMBL" id="BBI62866.1"/>
    </source>
</evidence>
<keyword evidence="1" id="KW-0472">Membrane</keyword>
<accession>A0A455U9K0</accession>
<keyword evidence="1" id="KW-0812">Transmembrane</keyword>
<keyword evidence="1" id="KW-1133">Transmembrane helix</keyword>
<evidence type="ECO:0000256" key="1">
    <source>
        <dbReference type="SAM" id="Phobius"/>
    </source>
</evidence>
<reference evidence="2 3" key="1">
    <citation type="journal article" date="2019" name="Microbiol. Resour. Announc.">
        <title>Complete Genome Sequence of Halomonas sulfidaeris Strain Esulfide1 Isolated from a Metal Sulfide Rock at a Depth of 2,200 Meters, Obtained Using Nanopore Sequencing.</title>
        <authorList>
            <person name="Saito M."/>
            <person name="Nishigata A."/>
            <person name="Galipon J."/>
            <person name="Arakawa K."/>
        </authorList>
    </citation>
    <scope>NUCLEOTIDE SEQUENCE [LARGE SCALE GENOMIC DNA]</scope>
    <source>
        <strain evidence="2 3">ATCC BAA-803</strain>
    </source>
</reference>
<evidence type="ECO:0008006" key="4">
    <source>
        <dbReference type="Google" id="ProtNLM"/>
    </source>
</evidence>
<protein>
    <recommendedName>
        <fullName evidence="4">Toxin CptA</fullName>
    </recommendedName>
</protein>
<name>A0A455U9K0_9GAMM</name>
<gene>
    <name evidence="2" type="ORF">HSBAA_41720</name>
</gene>
<feature type="transmembrane region" description="Helical" evidence="1">
    <location>
        <begin position="38"/>
        <end position="55"/>
    </location>
</feature>
<dbReference type="KEGG" id="hsr:HSBAA_41720"/>
<dbReference type="EMBL" id="AP019514">
    <property type="protein sequence ID" value="BBI62866.1"/>
    <property type="molecule type" value="Genomic_DNA"/>
</dbReference>
<feature type="transmembrane region" description="Helical" evidence="1">
    <location>
        <begin position="15"/>
        <end position="33"/>
    </location>
</feature>
<organism evidence="2 3">
    <name type="scientific">Vreelandella sulfidaeris</name>
    <dbReference type="NCBI Taxonomy" id="115553"/>
    <lineage>
        <taxon>Bacteria</taxon>
        <taxon>Pseudomonadati</taxon>
        <taxon>Pseudomonadota</taxon>
        <taxon>Gammaproteobacteria</taxon>
        <taxon>Oceanospirillales</taxon>
        <taxon>Halomonadaceae</taxon>
        <taxon>Vreelandella</taxon>
    </lineage>
</organism>
<sequence length="152" mass="17197">MLKPPIILPIVPSRLWQLTQCCLFMVIAMLGYWVGGKLAALALIVLGVALGWRAYLYQPEGLLSLTSTASVFHGRWLLTRNRKSVGSGPMLSEEVGEKLNEELGEEHQVRCDYLGPWLIGLYIGKQRVWLWPDSAPSESLREVRQLFHRPGR</sequence>
<dbReference type="Proteomes" id="UP000320231">
    <property type="component" value="Chromosome"/>
</dbReference>